<feature type="region of interest" description="Disordered" evidence="4">
    <location>
        <begin position="1"/>
        <end position="102"/>
    </location>
</feature>
<keyword evidence="3" id="KW-0963">Cytoplasm</keyword>
<evidence type="ECO:0000256" key="4">
    <source>
        <dbReference type="SAM" id="MobiDB-lite"/>
    </source>
</evidence>
<comment type="subcellular location">
    <subcellularLocation>
        <location evidence="1">Cytoplasm</location>
    </subcellularLocation>
</comment>
<dbReference type="GO" id="GO:0008013">
    <property type="term" value="F:beta-catenin binding"/>
    <property type="evidence" value="ECO:0007669"/>
    <property type="project" value="TreeGrafter"/>
</dbReference>
<dbReference type="GO" id="GO:0005737">
    <property type="term" value="C:cytoplasm"/>
    <property type="evidence" value="ECO:0007669"/>
    <property type="project" value="UniProtKB-SubCell"/>
</dbReference>
<dbReference type="OrthoDB" id="6376697at2759"/>
<dbReference type="PANTHER" id="PTHR18914">
    <property type="entry name" value="ALPHA CATENIN"/>
    <property type="match status" value="1"/>
</dbReference>
<dbReference type="GO" id="GO:0005912">
    <property type="term" value="C:adherens junction"/>
    <property type="evidence" value="ECO:0007669"/>
    <property type="project" value="TreeGrafter"/>
</dbReference>
<dbReference type="GO" id="GO:0016342">
    <property type="term" value="C:catenin complex"/>
    <property type="evidence" value="ECO:0007669"/>
    <property type="project" value="TreeGrafter"/>
</dbReference>
<feature type="domain" description="PiggyBac transposable element-derived protein" evidence="5">
    <location>
        <begin position="170"/>
        <end position="512"/>
    </location>
</feature>
<dbReference type="InterPro" id="IPR006077">
    <property type="entry name" value="Vinculin/catenin"/>
</dbReference>
<dbReference type="STRING" id="151549.A0A4C1TAA5"/>
<reference evidence="6 7" key="1">
    <citation type="journal article" date="2019" name="Commun. Biol.">
        <title>The bagworm genome reveals a unique fibroin gene that provides high tensile strength.</title>
        <authorList>
            <person name="Kono N."/>
            <person name="Nakamura H."/>
            <person name="Ohtoshi R."/>
            <person name="Tomita M."/>
            <person name="Numata K."/>
            <person name="Arakawa K."/>
        </authorList>
    </citation>
    <scope>NUCLEOTIDE SEQUENCE [LARGE SCALE GENOMIC DNA]</scope>
</reference>
<feature type="compositionally biased region" description="Polar residues" evidence="4">
    <location>
        <begin position="66"/>
        <end position="76"/>
    </location>
</feature>
<evidence type="ECO:0000256" key="3">
    <source>
        <dbReference type="ARBA" id="ARBA00022490"/>
    </source>
</evidence>
<dbReference type="Proteomes" id="UP000299102">
    <property type="component" value="Unassembled WGS sequence"/>
</dbReference>
<sequence>MAKRGLRPAEITHFLQNIDEDNSEGEPLHSSDEEWQQLPTNSDLSSSDDENSANQVRDLPGEEITIATSNDGNATRQYRGIKRTRNRGGSRSRGRGRGRSQPLLRLLDTYNSLKEIPLETEITAPDGTNWKVATTNCALPGRRGQQNLFKDQAGPTPYAKRNVDETCSSAWRLMIDDKILKQVLSCTIAEARHTHSPDWVITIEELDAFLAIIYVRGAIGAKCLDLDALWSVKWGNNFVKATMSRDRFREIMKFLRFDVRSTRTQRLTNDKFGLISDVWYNFISNAQSCYTPGPYITIDEQLFPSKCRCRFTQFMSSKPNKYGQKFWLAVDKDSKYIVNAFPYLGKDDVRSNDERLGDYVVKKLMQPYLKKGRNITCDHFFTSLSLAETLKSNGTSIVGTINKARREIPVCVKEAKEELYSTVVLKKDDITLTVYQGKHKKNVLLLSTMHPDIQIETNTKKKPDVVSFYNSSKYGVDVVDQMARKYSVKAPSRRWPVHTFYNLLDLAAINSWILYRDLNGKNQQKGVYLTVREELAEPYANSRKTSNTLINIPNEIPGRQDKRTRCQVKASCAGNKSCVKCQACKKGTLTRAPTDGPGELAQALDDFDERMVMEPLAYSEVRTRPSLEERLESIISGAALMADSSCTRDERRERIVAECNAVRQALQDLLHEYMANAGNKEQSEGLERAIENMCRKTRDLRRQLRKAVVDHVSDSFLETSVPLLVLMEAARGGRERELEEYAIVFTEHANKLVEVANLVCSMSNNEDGVKMVRHAANQIEALCPQVINAARVLAARPRSRVAQENAEAFARAWDGGVRLLTEAVDDITTIDDLLAVSENHILEDVNKCVVALQEGDPDSLERTAGAIRGRVARVCAVVSQEMDNYEPCIYTKRVLEAVTVLRDQGKYHSVVRFAAVI</sequence>
<name>A0A4C1TAA5_EUMVA</name>
<dbReference type="EMBL" id="BGZK01000046">
    <property type="protein sequence ID" value="GBP11382.1"/>
    <property type="molecule type" value="Genomic_DNA"/>
</dbReference>
<evidence type="ECO:0000259" key="5">
    <source>
        <dbReference type="Pfam" id="PF13843"/>
    </source>
</evidence>
<dbReference type="SUPFAM" id="SSF47220">
    <property type="entry name" value="alpha-catenin/vinculin-like"/>
    <property type="match status" value="2"/>
</dbReference>
<feature type="compositionally biased region" description="Basic residues" evidence="4">
    <location>
        <begin position="79"/>
        <end position="98"/>
    </location>
</feature>
<dbReference type="Pfam" id="PF01044">
    <property type="entry name" value="Vinculin"/>
    <property type="match status" value="1"/>
</dbReference>
<organism evidence="6 7">
    <name type="scientific">Eumeta variegata</name>
    <name type="common">Bagworm moth</name>
    <name type="synonym">Eumeta japonica</name>
    <dbReference type="NCBI Taxonomy" id="151549"/>
    <lineage>
        <taxon>Eukaryota</taxon>
        <taxon>Metazoa</taxon>
        <taxon>Ecdysozoa</taxon>
        <taxon>Arthropoda</taxon>
        <taxon>Hexapoda</taxon>
        <taxon>Insecta</taxon>
        <taxon>Pterygota</taxon>
        <taxon>Neoptera</taxon>
        <taxon>Endopterygota</taxon>
        <taxon>Lepidoptera</taxon>
        <taxon>Glossata</taxon>
        <taxon>Ditrysia</taxon>
        <taxon>Tineoidea</taxon>
        <taxon>Psychidae</taxon>
        <taxon>Oiketicinae</taxon>
        <taxon>Eumeta</taxon>
    </lineage>
</organism>
<dbReference type="Gene3D" id="6.10.250.2510">
    <property type="match status" value="1"/>
</dbReference>
<comment type="similarity">
    <text evidence="2">Belongs to the vinculin/alpha-catenin family.</text>
</comment>
<dbReference type="Gene3D" id="1.20.120.230">
    <property type="entry name" value="Alpha-catenin/vinculin-like"/>
    <property type="match status" value="2"/>
</dbReference>
<evidence type="ECO:0000256" key="2">
    <source>
        <dbReference type="ARBA" id="ARBA00008376"/>
    </source>
</evidence>
<proteinExistence type="inferred from homology"/>
<evidence type="ECO:0000313" key="7">
    <source>
        <dbReference type="Proteomes" id="UP000299102"/>
    </source>
</evidence>
<evidence type="ECO:0000256" key="1">
    <source>
        <dbReference type="ARBA" id="ARBA00004496"/>
    </source>
</evidence>
<gene>
    <name evidence="6" type="primary">alpha-Cat</name>
    <name evidence="6" type="ORF">EVAR_92898_1</name>
</gene>
<dbReference type="InterPro" id="IPR029526">
    <property type="entry name" value="PGBD"/>
</dbReference>
<accession>A0A4C1TAA5</accession>
<dbReference type="PANTHER" id="PTHR18914:SF9">
    <property type="entry name" value="CATENIN ALPHA"/>
    <property type="match status" value="1"/>
</dbReference>
<dbReference type="AlphaFoldDB" id="A0A4C1TAA5"/>
<dbReference type="Pfam" id="PF13843">
    <property type="entry name" value="DDE_Tnp_1_7"/>
    <property type="match status" value="1"/>
</dbReference>
<dbReference type="GO" id="GO:0016477">
    <property type="term" value="P:cell migration"/>
    <property type="evidence" value="ECO:0007669"/>
    <property type="project" value="TreeGrafter"/>
</dbReference>
<dbReference type="GO" id="GO:0098609">
    <property type="term" value="P:cell-cell adhesion"/>
    <property type="evidence" value="ECO:0007669"/>
    <property type="project" value="TreeGrafter"/>
</dbReference>
<protein>
    <submittedName>
        <fullName evidence="6">Catenin alpha</fullName>
    </submittedName>
</protein>
<keyword evidence="7" id="KW-1185">Reference proteome</keyword>
<dbReference type="InterPro" id="IPR036723">
    <property type="entry name" value="Alpha-catenin/vinculin-like_sf"/>
</dbReference>
<evidence type="ECO:0000313" key="6">
    <source>
        <dbReference type="EMBL" id="GBP11382.1"/>
    </source>
</evidence>
<comment type="caution">
    <text evidence="6">The sequence shown here is derived from an EMBL/GenBank/DDBJ whole genome shotgun (WGS) entry which is preliminary data.</text>
</comment>
<dbReference type="GO" id="GO:0051015">
    <property type="term" value="F:actin filament binding"/>
    <property type="evidence" value="ECO:0007669"/>
    <property type="project" value="InterPro"/>
</dbReference>